<dbReference type="PANTHER" id="PTHR35580">
    <property type="entry name" value="CELL SURFACE GLYCOPROTEIN (S-LAYER PROTEIN)-LIKE PROTEIN"/>
    <property type="match status" value="1"/>
</dbReference>
<keyword evidence="1" id="KW-0732">Signal</keyword>
<evidence type="ECO:0000313" key="4">
    <source>
        <dbReference type="Proteomes" id="UP001464555"/>
    </source>
</evidence>
<organism evidence="3 4">
    <name type="scientific">Flavobacterium arundinis</name>
    <dbReference type="NCBI Taxonomy" id="3139143"/>
    <lineage>
        <taxon>Bacteria</taxon>
        <taxon>Pseudomonadati</taxon>
        <taxon>Bacteroidota</taxon>
        <taxon>Flavobacteriia</taxon>
        <taxon>Flavobacteriales</taxon>
        <taxon>Flavobacteriaceae</taxon>
        <taxon>Flavobacterium</taxon>
    </lineage>
</organism>
<keyword evidence="4" id="KW-1185">Reference proteome</keyword>
<dbReference type="InterPro" id="IPR044023">
    <property type="entry name" value="Ig_7"/>
</dbReference>
<dbReference type="SUPFAM" id="SSF63829">
    <property type="entry name" value="Calcium-dependent phosphotriesterase"/>
    <property type="match status" value="2"/>
</dbReference>
<dbReference type="Proteomes" id="UP001464555">
    <property type="component" value="Unassembled WGS sequence"/>
</dbReference>
<dbReference type="Pfam" id="PF13585">
    <property type="entry name" value="CHU_C"/>
    <property type="match status" value="1"/>
</dbReference>
<name>A0ABU9HW77_9FLAO</name>
<protein>
    <submittedName>
        <fullName evidence="3">T9SS type B sorting domain-containing protein</fullName>
    </submittedName>
</protein>
<evidence type="ECO:0000259" key="2">
    <source>
        <dbReference type="Pfam" id="PF19081"/>
    </source>
</evidence>
<feature type="chain" id="PRO_5045492697" evidence="1">
    <location>
        <begin position="19"/>
        <end position="1095"/>
    </location>
</feature>
<dbReference type="EMBL" id="JBBYHR010000003">
    <property type="protein sequence ID" value="MEL1243968.1"/>
    <property type="molecule type" value="Genomic_DNA"/>
</dbReference>
<proteinExistence type="predicted"/>
<feature type="domain" description="Ig-like" evidence="2">
    <location>
        <begin position="546"/>
        <end position="617"/>
    </location>
</feature>
<comment type="caution">
    <text evidence="3">The sequence shown here is derived from an EMBL/GenBank/DDBJ whole genome shotgun (WGS) entry which is preliminary data.</text>
</comment>
<feature type="domain" description="Ig-like" evidence="2">
    <location>
        <begin position="700"/>
        <end position="771"/>
    </location>
</feature>
<sequence>MNFLRILLLLMICNISFAQQLEWAQHFGQSELQRIKGIAIDNEGNSYVIGETYAGTTDLDPGPGVFNLVHPGVQWTGYSDIFIVKLDPSGNFLWGKGLTTTLNSSNSAEGITIDPNGDIYTLMMTWNSTTSTNTIKKFDSNGNELMSRNIKNLNNAPNSNILSHSFDVDADANIYVTGYFYNTVTLDNSNPEFTLQTTGFGNYALKLNAAGEIVWAKEFLDNPSFDGAHKIKVRPDGDLNLLVATQQMNAEETGYDYGQILYKINQADCGIIWSKSLSKQMPLTFTIAPDGQIIIGSTFQNEVIDVDPSDAQHLITPDNVSVNMYFLWLSAEGEYIDVKPYYSVWQQPYVTDIEVDVDNNYYFTGYFAGDLDMDPGEGEFILSSTTEQDAMVIQLNPDRSFENAYKFGDGTSILITDIETSNGYVYLGGGYVEGVDFDPGPEELWLLSEYNGIIASDGYILKLGQCNTNAPDGQANQYFCGTSGATISALLPNSDTIAWYNSETSTAPLNANETLLDGNTYYAARIQNCASIAQRLAVTAHLTTTPTAPSALNQQFCSSQNSIISNLTATGADIKWYDSAVAGNLLAPTTALVNGQAYYASQTVNGCESPRTPVIVSLVSTPSVTATSPQTFCSQQNATVANLAITGTDIKVYDQLTGGNLFSAPTLLNNNQVYYCTQTLNGCESDVRIPITVNLTNTPAPTATATQNFCSSITPNISDLTVSGQNIQWYDAPTGGNLLPVGTLLGNMPYYASQTVDGCESAVRTMVNVVMNNSGFTASDYVAFLCDDADEGSMIIDLSIYDENLVTNPSDYDISYYTSLTGAQNEINTDEISDFKNFTVATGQTTIYVRIMLPGGCYKVAELKINLNPHLDLVTDEEYFLCGSGGVTVTASGSFDSYEWSAGGISGSITVTQPGNYWVKGIKHYGDALCVTTKNFIVNQLPSPEIISIDIKDWSAANNQVAVYATGDGIEFSIDGINFQSGNIFTGLEPGIYIVYVRNNCGLDKQQIVLLDYPRYFSPNGDGKNDLWNLDYAFFGSRVDIVIFDRFGKTLTKLNYHSIGWDGTYNNQPLPADDYWFVATRSDGKEYRGHFSLMR</sequence>
<evidence type="ECO:0000313" key="3">
    <source>
        <dbReference type="EMBL" id="MEL1243968.1"/>
    </source>
</evidence>
<dbReference type="PANTHER" id="PTHR35580:SF1">
    <property type="entry name" value="PHYTASE-LIKE DOMAIN-CONTAINING PROTEIN"/>
    <property type="match status" value="1"/>
</dbReference>
<gene>
    <name evidence="3" type="ORF">AAEO56_06805</name>
</gene>
<feature type="signal peptide" evidence="1">
    <location>
        <begin position="1"/>
        <end position="18"/>
    </location>
</feature>
<dbReference type="InterPro" id="IPR026341">
    <property type="entry name" value="T9SS_type_B"/>
</dbReference>
<dbReference type="Pfam" id="PF19081">
    <property type="entry name" value="Ig_7"/>
    <property type="match status" value="2"/>
</dbReference>
<dbReference type="InterPro" id="IPR052918">
    <property type="entry name" value="Motility_Chemotaxis_Reg"/>
</dbReference>
<dbReference type="Gene3D" id="2.120.10.30">
    <property type="entry name" value="TolB, C-terminal domain"/>
    <property type="match status" value="1"/>
</dbReference>
<accession>A0ABU9HW77</accession>
<reference evidence="3 4" key="1">
    <citation type="submission" date="2024-04" db="EMBL/GenBank/DDBJ databases">
        <title>Flavobacterium sp. DGU11 16S ribosomal RNA gene Genome sequencing and assembly.</title>
        <authorList>
            <person name="Park S."/>
        </authorList>
    </citation>
    <scope>NUCLEOTIDE SEQUENCE [LARGE SCALE GENOMIC DNA]</scope>
    <source>
        <strain evidence="3 4">DGU11</strain>
    </source>
</reference>
<dbReference type="InterPro" id="IPR011042">
    <property type="entry name" value="6-blade_b-propeller_TolB-like"/>
</dbReference>
<dbReference type="NCBIfam" id="TIGR04131">
    <property type="entry name" value="Bac_Flav_CTERM"/>
    <property type="match status" value="1"/>
</dbReference>
<evidence type="ECO:0000256" key="1">
    <source>
        <dbReference type="SAM" id="SignalP"/>
    </source>
</evidence>
<dbReference type="RefSeq" id="WP_341696280.1">
    <property type="nucleotide sequence ID" value="NZ_JBBYHR010000003.1"/>
</dbReference>